<dbReference type="OrthoDB" id="10612104at2759"/>
<feature type="transmembrane region" description="Helical" evidence="1">
    <location>
        <begin position="141"/>
        <end position="161"/>
    </location>
</feature>
<feature type="transmembrane region" description="Helical" evidence="1">
    <location>
        <begin position="78"/>
        <end position="101"/>
    </location>
</feature>
<organism evidence="2 3">
    <name type="scientific">Neocallimastix californiae</name>
    <dbReference type="NCBI Taxonomy" id="1754190"/>
    <lineage>
        <taxon>Eukaryota</taxon>
        <taxon>Fungi</taxon>
        <taxon>Fungi incertae sedis</taxon>
        <taxon>Chytridiomycota</taxon>
        <taxon>Chytridiomycota incertae sedis</taxon>
        <taxon>Neocallimastigomycetes</taxon>
        <taxon>Neocallimastigales</taxon>
        <taxon>Neocallimastigaceae</taxon>
        <taxon>Neocallimastix</taxon>
    </lineage>
</organism>
<evidence type="ECO:0000313" key="3">
    <source>
        <dbReference type="Proteomes" id="UP000193920"/>
    </source>
</evidence>
<dbReference type="Proteomes" id="UP000193920">
    <property type="component" value="Unassembled WGS sequence"/>
</dbReference>
<proteinExistence type="predicted"/>
<keyword evidence="1" id="KW-1133">Transmembrane helix</keyword>
<reference evidence="2 3" key="1">
    <citation type="submission" date="2016-08" db="EMBL/GenBank/DDBJ databases">
        <title>A Parts List for Fungal Cellulosomes Revealed by Comparative Genomics.</title>
        <authorList>
            <consortium name="DOE Joint Genome Institute"/>
            <person name="Haitjema C.H."/>
            <person name="Gilmore S.P."/>
            <person name="Henske J.K."/>
            <person name="Solomon K.V."/>
            <person name="De Groot R."/>
            <person name="Kuo A."/>
            <person name="Mondo S.J."/>
            <person name="Salamov A.A."/>
            <person name="Labutti K."/>
            <person name="Zhao Z."/>
            <person name="Chiniquy J."/>
            <person name="Barry K."/>
            <person name="Brewer H.M."/>
            <person name="Purvine S.O."/>
            <person name="Wright A.T."/>
            <person name="Boxma B."/>
            <person name="Van Alen T."/>
            <person name="Hackstein J.H."/>
            <person name="Baker S.E."/>
            <person name="Grigoriev I.V."/>
            <person name="O'Malley M.A."/>
        </authorList>
    </citation>
    <scope>NUCLEOTIDE SEQUENCE [LARGE SCALE GENOMIC DNA]</scope>
    <source>
        <strain evidence="2 3">G1</strain>
    </source>
</reference>
<dbReference type="EMBL" id="MCOG01000001">
    <property type="protein sequence ID" value="ORY87327.1"/>
    <property type="molecule type" value="Genomic_DNA"/>
</dbReference>
<name>A0A1Y2FUT2_9FUNG</name>
<keyword evidence="1" id="KW-0472">Membrane</keyword>
<comment type="caution">
    <text evidence="2">The sequence shown here is derived from an EMBL/GenBank/DDBJ whole genome shotgun (WGS) entry which is preliminary data.</text>
</comment>
<gene>
    <name evidence="2" type="ORF">LY90DRAFT_663038</name>
</gene>
<evidence type="ECO:0000256" key="1">
    <source>
        <dbReference type="SAM" id="Phobius"/>
    </source>
</evidence>
<feature type="transmembrane region" description="Helical" evidence="1">
    <location>
        <begin position="48"/>
        <end position="66"/>
    </location>
</feature>
<feature type="transmembrane region" description="Helical" evidence="1">
    <location>
        <begin position="21"/>
        <end position="42"/>
    </location>
</feature>
<evidence type="ECO:0000313" key="2">
    <source>
        <dbReference type="EMBL" id="ORY87327.1"/>
    </source>
</evidence>
<keyword evidence="3" id="KW-1185">Reference proteome</keyword>
<sequence>MGIRFPEINKCYCCCCMNFDVAIKVCTIIMAILYGLSTIYSISNIFTLFYSIVILVSLIFLAIGLFNGKLSYMKQFIYVFLVNLILEGISIILLVVVFFFFKDAFSKILNQEAATQSYNNAEFNMQYQKNTEAINTVVNTMLVFSVVTSVIFYGLSIYYYICTGSYIQTFEKELEKSDEARKLENNQY</sequence>
<protein>
    <submittedName>
        <fullName evidence="2">Uncharacterized protein</fullName>
    </submittedName>
</protein>
<dbReference type="AlphaFoldDB" id="A0A1Y2FUT2"/>
<accession>A0A1Y2FUT2</accession>
<keyword evidence="1" id="KW-0812">Transmembrane</keyword>